<evidence type="ECO:0000259" key="6">
    <source>
        <dbReference type="Pfam" id="PF04095"/>
    </source>
</evidence>
<dbReference type="InterPro" id="IPR016471">
    <property type="entry name" value="Nicotinamide_PRibTrfase"/>
</dbReference>
<dbReference type="PANTHER" id="PTHR43816:SF3">
    <property type="entry name" value="NICOTINAMIDE PHOSPHORIBOSYLTRANSFERASE"/>
    <property type="match status" value="1"/>
</dbReference>
<sequence length="112" mass="12484">TITAWGKDHEKDAFEHIIRQFPSVPVSIVSDSYDIYNACEKIWGEDLRALIETRSADAPLVIVEGMKQHKWSIENIAFGSGGALLQKLTRDLLNCSFKCSYVVTNGLGVSIR</sequence>
<feature type="non-terminal residue" evidence="7">
    <location>
        <position position="1"/>
    </location>
</feature>
<comment type="similarity">
    <text evidence="1">Belongs to the NAPRTase family.</text>
</comment>
<comment type="pathway">
    <text evidence="3">Cofactor biosynthesis; NAD(+) biosynthesis; nicotinamide D-ribonucleotide from 5-phospho-alpha-D-ribose 1-diphosphate and nicotinamide: step 1/1.</text>
</comment>
<gene>
    <name evidence="7" type="ORF">GOODEAATRI_000094</name>
</gene>
<dbReference type="InterPro" id="IPR041525">
    <property type="entry name" value="N/Namide_PRibTrfase"/>
</dbReference>
<evidence type="ECO:0000256" key="2">
    <source>
        <dbReference type="ARBA" id="ARBA00022642"/>
    </source>
</evidence>
<dbReference type="EC" id="2.4.2.12" evidence="4"/>
<evidence type="ECO:0000256" key="1">
    <source>
        <dbReference type="ARBA" id="ARBA00010897"/>
    </source>
</evidence>
<feature type="domain" description="Nicotinate/nicotinamide phosphoribosyltransferase" evidence="6">
    <location>
        <begin position="61"/>
        <end position="110"/>
    </location>
</feature>
<comment type="caution">
    <text evidence="7">The sequence shown here is derived from an EMBL/GenBank/DDBJ whole genome shotgun (WGS) entry which is preliminary data.</text>
</comment>
<dbReference type="Gene3D" id="3.20.20.70">
    <property type="entry name" value="Aldolase class I"/>
    <property type="match status" value="2"/>
</dbReference>
<protein>
    <recommendedName>
        <fullName evidence="5">Nicotinamide phosphoribosyltransferase</fullName>
        <ecNumber evidence="4">2.4.2.12</ecNumber>
    </recommendedName>
</protein>
<evidence type="ECO:0000256" key="3">
    <source>
        <dbReference type="ARBA" id="ARBA00035007"/>
    </source>
</evidence>
<keyword evidence="8" id="KW-1185">Reference proteome</keyword>
<dbReference type="InterPro" id="IPR013785">
    <property type="entry name" value="Aldolase_TIM"/>
</dbReference>
<feature type="domain" description="Nicotinate/nicotinamide phosphoribosyltransferase" evidence="6">
    <location>
        <begin position="1"/>
        <end position="56"/>
    </location>
</feature>
<evidence type="ECO:0000256" key="4">
    <source>
        <dbReference type="ARBA" id="ARBA00035024"/>
    </source>
</evidence>
<reference evidence="7 8" key="1">
    <citation type="submission" date="2021-06" db="EMBL/GenBank/DDBJ databases">
        <authorList>
            <person name="Palmer J.M."/>
        </authorList>
    </citation>
    <scope>NUCLEOTIDE SEQUENCE [LARGE SCALE GENOMIC DNA]</scope>
    <source>
        <strain evidence="7 8">GA_2019</strain>
        <tissue evidence="7">Muscle</tissue>
    </source>
</reference>
<evidence type="ECO:0000313" key="8">
    <source>
        <dbReference type="Proteomes" id="UP001476798"/>
    </source>
</evidence>
<dbReference type="InterPro" id="IPR036068">
    <property type="entry name" value="Nicotinate_pribotase-like_C"/>
</dbReference>
<dbReference type="EMBL" id="JAHRIO010049979">
    <property type="protein sequence ID" value="MEQ2173702.1"/>
    <property type="molecule type" value="Genomic_DNA"/>
</dbReference>
<dbReference type="Pfam" id="PF04095">
    <property type="entry name" value="NAPRTase"/>
    <property type="match status" value="2"/>
</dbReference>
<keyword evidence="2" id="KW-0662">Pyridine nucleotide biosynthesis</keyword>
<evidence type="ECO:0000313" key="7">
    <source>
        <dbReference type="EMBL" id="MEQ2173702.1"/>
    </source>
</evidence>
<name>A0ABV0NQM7_9TELE</name>
<dbReference type="SUPFAM" id="SSF51690">
    <property type="entry name" value="Nicotinate/Quinolinate PRTase C-terminal domain-like"/>
    <property type="match status" value="1"/>
</dbReference>
<proteinExistence type="inferred from homology"/>
<accession>A0ABV0NQM7</accession>
<organism evidence="7 8">
    <name type="scientific">Goodea atripinnis</name>
    <dbReference type="NCBI Taxonomy" id="208336"/>
    <lineage>
        <taxon>Eukaryota</taxon>
        <taxon>Metazoa</taxon>
        <taxon>Chordata</taxon>
        <taxon>Craniata</taxon>
        <taxon>Vertebrata</taxon>
        <taxon>Euteleostomi</taxon>
        <taxon>Actinopterygii</taxon>
        <taxon>Neopterygii</taxon>
        <taxon>Teleostei</taxon>
        <taxon>Neoteleostei</taxon>
        <taxon>Acanthomorphata</taxon>
        <taxon>Ovalentaria</taxon>
        <taxon>Atherinomorphae</taxon>
        <taxon>Cyprinodontiformes</taxon>
        <taxon>Goodeidae</taxon>
        <taxon>Goodea</taxon>
    </lineage>
</organism>
<dbReference type="Proteomes" id="UP001476798">
    <property type="component" value="Unassembled WGS sequence"/>
</dbReference>
<dbReference type="PANTHER" id="PTHR43816">
    <property type="entry name" value="NICOTINAMIDE PHOSPHORIBOSYLTRANSFERASE"/>
    <property type="match status" value="1"/>
</dbReference>
<evidence type="ECO:0000256" key="5">
    <source>
        <dbReference type="ARBA" id="ARBA00035036"/>
    </source>
</evidence>